<proteinExistence type="predicted"/>
<dbReference type="KEGG" id="chk:D4L85_25025"/>
<name>A0A385SRY0_9BACT</name>
<sequence>MRHIFLTSFLIVTFAVNAQRIVYDLPKSVVKKIDQHISYYPDSAKFVILFESIEPAKYRIAILNDFSNTPNFKDIDETLVQQTSRFIRVNDLLIPMITSEDFLFADFGTVYTPETKSEARKVGKKKVVFTNEEKGITFDASGHIF</sequence>
<protein>
    <submittedName>
        <fullName evidence="1">Uncharacterized protein</fullName>
    </submittedName>
</protein>
<evidence type="ECO:0000313" key="2">
    <source>
        <dbReference type="Proteomes" id="UP000266183"/>
    </source>
</evidence>
<dbReference type="AlphaFoldDB" id="A0A385SRY0"/>
<evidence type="ECO:0000313" key="1">
    <source>
        <dbReference type="EMBL" id="AYB33644.1"/>
    </source>
</evidence>
<accession>A0A385SRY0</accession>
<gene>
    <name evidence="1" type="ORF">D4L85_25025</name>
</gene>
<keyword evidence="2" id="KW-1185">Reference proteome</keyword>
<dbReference type="EMBL" id="CP032382">
    <property type="protein sequence ID" value="AYB33644.1"/>
    <property type="molecule type" value="Genomic_DNA"/>
</dbReference>
<organism evidence="1 2">
    <name type="scientific">Chryseolinea soli</name>
    <dbReference type="NCBI Taxonomy" id="2321403"/>
    <lineage>
        <taxon>Bacteria</taxon>
        <taxon>Pseudomonadati</taxon>
        <taxon>Bacteroidota</taxon>
        <taxon>Cytophagia</taxon>
        <taxon>Cytophagales</taxon>
        <taxon>Fulvivirgaceae</taxon>
        <taxon>Chryseolinea</taxon>
    </lineage>
</organism>
<dbReference type="Proteomes" id="UP000266183">
    <property type="component" value="Chromosome"/>
</dbReference>
<reference evidence="2" key="1">
    <citation type="submission" date="2018-09" db="EMBL/GenBank/DDBJ databases">
        <title>Chryseolinea sp. KIS68-18 isolated from soil.</title>
        <authorList>
            <person name="Weon H.-Y."/>
            <person name="Kwon S.-W."/>
            <person name="Lee S.A."/>
        </authorList>
    </citation>
    <scope>NUCLEOTIDE SEQUENCE [LARGE SCALE GENOMIC DNA]</scope>
    <source>
        <strain evidence="2">KIS68-18</strain>
    </source>
</reference>